<protein>
    <submittedName>
        <fullName evidence="1">Uncharacterized protein</fullName>
    </submittedName>
</protein>
<evidence type="ECO:0000313" key="2">
    <source>
        <dbReference type="Proteomes" id="UP001056120"/>
    </source>
</evidence>
<reference evidence="2" key="1">
    <citation type="journal article" date="2022" name="Mol. Ecol. Resour.">
        <title>The genomes of chicory, endive, great burdock and yacon provide insights into Asteraceae palaeo-polyploidization history and plant inulin production.</title>
        <authorList>
            <person name="Fan W."/>
            <person name="Wang S."/>
            <person name="Wang H."/>
            <person name="Wang A."/>
            <person name="Jiang F."/>
            <person name="Liu H."/>
            <person name="Zhao H."/>
            <person name="Xu D."/>
            <person name="Zhang Y."/>
        </authorList>
    </citation>
    <scope>NUCLEOTIDE SEQUENCE [LARGE SCALE GENOMIC DNA]</scope>
    <source>
        <strain evidence="2">cv. Yunnan</strain>
    </source>
</reference>
<dbReference type="Proteomes" id="UP001056120">
    <property type="component" value="Linkage Group LG07"/>
</dbReference>
<name>A0ACB9IVI7_9ASTR</name>
<sequence length="268" mass="30647">MYESMSCCKRCKFEAGFLEFNGRRTEYWGLIVTLEDVTEFSAWRILTFNPLHNFTLFVWFSGFFGGKGLAQKCLSGGMMGWDGTSCTLCTLLWSDVRFFNTFGMLLVGLDMVWTNVWVIWMTCFCRWIDSWIWLYCSCKGGETCMQYSTWFEGRGFGTRMHSQSTNLKSVENLSTSALRLGLFSKGVFRLAQLCYFGRTGFWDGTIVTHTTVRVWSGARFLSIAWDIGVGIRLFEPGGGYIEACMVPRMETGCEEQPGLHPQEEQAKD</sequence>
<proteinExistence type="predicted"/>
<reference evidence="1 2" key="2">
    <citation type="journal article" date="2022" name="Mol. Ecol. Resour.">
        <title>The genomes of chicory, endive, great burdock and yacon provide insights into Asteraceae paleo-polyploidization history and plant inulin production.</title>
        <authorList>
            <person name="Fan W."/>
            <person name="Wang S."/>
            <person name="Wang H."/>
            <person name="Wang A."/>
            <person name="Jiang F."/>
            <person name="Liu H."/>
            <person name="Zhao H."/>
            <person name="Xu D."/>
            <person name="Zhang Y."/>
        </authorList>
    </citation>
    <scope>NUCLEOTIDE SEQUENCE [LARGE SCALE GENOMIC DNA]</scope>
    <source>
        <strain evidence="2">cv. Yunnan</strain>
        <tissue evidence="1">Leaves</tissue>
    </source>
</reference>
<evidence type="ECO:0000313" key="1">
    <source>
        <dbReference type="EMBL" id="KAI3811862.1"/>
    </source>
</evidence>
<keyword evidence="2" id="KW-1185">Reference proteome</keyword>
<organism evidence="1 2">
    <name type="scientific">Smallanthus sonchifolius</name>
    <dbReference type="NCBI Taxonomy" id="185202"/>
    <lineage>
        <taxon>Eukaryota</taxon>
        <taxon>Viridiplantae</taxon>
        <taxon>Streptophyta</taxon>
        <taxon>Embryophyta</taxon>
        <taxon>Tracheophyta</taxon>
        <taxon>Spermatophyta</taxon>
        <taxon>Magnoliopsida</taxon>
        <taxon>eudicotyledons</taxon>
        <taxon>Gunneridae</taxon>
        <taxon>Pentapetalae</taxon>
        <taxon>asterids</taxon>
        <taxon>campanulids</taxon>
        <taxon>Asterales</taxon>
        <taxon>Asteraceae</taxon>
        <taxon>Asteroideae</taxon>
        <taxon>Heliantheae alliance</taxon>
        <taxon>Millerieae</taxon>
        <taxon>Smallanthus</taxon>
    </lineage>
</organism>
<gene>
    <name evidence="1" type="ORF">L1987_21594</name>
</gene>
<comment type="caution">
    <text evidence="1">The sequence shown here is derived from an EMBL/GenBank/DDBJ whole genome shotgun (WGS) entry which is preliminary data.</text>
</comment>
<accession>A0ACB9IVI7</accession>
<dbReference type="EMBL" id="CM042024">
    <property type="protein sequence ID" value="KAI3811862.1"/>
    <property type="molecule type" value="Genomic_DNA"/>
</dbReference>